<sequence>MTWEALVHSRARSFKNWKKISLDVHVPKRGSWATEGSDLGYLISRWKLNGFQSSVKLPPALATGRGIQKRFGMKLPQGLQESYLCKKNFYFTSIQGSSLIRLGLHAHLESRYVITLNVLCSSRHPCRVLYMKGASGILKFLKAPVQN</sequence>
<name>A0A7J7YM98_PIPKU</name>
<accession>A0A7J7YM98</accession>
<protein>
    <submittedName>
        <fullName evidence="1">Uncharacterized protein</fullName>
    </submittedName>
</protein>
<evidence type="ECO:0000313" key="2">
    <source>
        <dbReference type="Proteomes" id="UP000558488"/>
    </source>
</evidence>
<keyword evidence="2" id="KW-1185">Reference proteome</keyword>
<evidence type="ECO:0000313" key="1">
    <source>
        <dbReference type="EMBL" id="KAF6363113.1"/>
    </source>
</evidence>
<dbReference type="EMBL" id="JACAGB010000005">
    <property type="protein sequence ID" value="KAF6363113.1"/>
    <property type="molecule type" value="Genomic_DNA"/>
</dbReference>
<gene>
    <name evidence="1" type="ORF">mPipKuh1_010110</name>
</gene>
<reference evidence="1 2" key="1">
    <citation type="journal article" date="2020" name="Nature">
        <title>Six reference-quality genomes reveal evolution of bat adaptations.</title>
        <authorList>
            <person name="Jebb D."/>
            <person name="Huang Z."/>
            <person name="Pippel M."/>
            <person name="Hughes G.M."/>
            <person name="Lavrichenko K."/>
            <person name="Devanna P."/>
            <person name="Winkler S."/>
            <person name="Jermiin L.S."/>
            <person name="Skirmuntt E.C."/>
            <person name="Katzourakis A."/>
            <person name="Burkitt-Gray L."/>
            <person name="Ray D.A."/>
            <person name="Sullivan K.A.M."/>
            <person name="Roscito J.G."/>
            <person name="Kirilenko B.M."/>
            <person name="Davalos L.M."/>
            <person name="Corthals A.P."/>
            <person name="Power M.L."/>
            <person name="Jones G."/>
            <person name="Ransome R.D."/>
            <person name="Dechmann D.K.N."/>
            <person name="Locatelli A.G."/>
            <person name="Puechmaille S.J."/>
            <person name="Fedrigo O."/>
            <person name="Jarvis E.D."/>
            <person name="Hiller M."/>
            <person name="Vernes S.C."/>
            <person name="Myers E.W."/>
            <person name="Teeling E.C."/>
        </authorList>
    </citation>
    <scope>NUCLEOTIDE SEQUENCE [LARGE SCALE GENOMIC DNA]</scope>
    <source>
        <strain evidence="1">MPipKuh1</strain>
        <tissue evidence="1">Flight muscle</tissue>
    </source>
</reference>
<dbReference type="Proteomes" id="UP000558488">
    <property type="component" value="Unassembled WGS sequence"/>
</dbReference>
<comment type="caution">
    <text evidence="1">The sequence shown here is derived from an EMBL/GenBank/DDBJ whole genome shotgun (WGS) entry which is preliminary data.</text>
</comment>
<organism evidence="1 2">
    <name type="scientific">Pipistrellus kuhlii</name>
    <name type="common">Kuhl's pipistrelle</name>
    <dbReference type="NCBI Taxonomy" id="59472"/>
    <lineage>
        <taxon>Eukaryota</taxon>
        <taxon>Metazoa</taxon>
        <taxon>Chordata</taxon>
        <taxon>Craniata</taxon>
        <taxon>Vertebrata</taxon>
        <taxon>Euteleostomi</taxon>
        <taxon>Mammalia</taxon>
        <taxon>Eutheria</taxon>
        <taxon>Laurasiatheria</taxon>
        <taxon>Chiroptera</taxon>
        <taxon>Yangochiroptera</taxon>
        <taxon>Vespertilionidae</taxon>
        <taxon>Pipistrellus</taxon>
    </lineage>
</organism>
<proteinExistence type="predicted"/>
<dbReference type="AlphaFoldDB" id="A0A7J7YM98"/>